<dbReference type="EnsemblFungi" id="EJT72268">
    <property type="protein sequence ID" value="EJT72268"/>
    <property type="gene ID" value="GGTG_09134"/>
</dbReference>
<dbReference type="VEuPathDB" id="FungiDB:GGTG_09134"/>
<reference evidence="2" key="3">
    <citation type="submission" date="2010-09" db="EMBL/GenBank/DDBJ databases">
        <title>Annotation of Gaeumannomyces graminis var. tritici R3-111a-1.</title>
        <authorList>
            <consortium name="The Broad Institute Genome Sequencing Platform"/>
            <person name="Ma L.-J."/>
            <person name="Dead R."/>
            <person name="Young S.K."/>
            <person name="Zeng Q."/>
            <person name="Gargeya S."/>
            <person name="Fitzgerald M."/>
            <person name="Haas B."/>
            <person name="Abouelleil A."/>
            <person name="Alvarado L."/>
            <person name="Arachchi H.M."/>
            <person name="Berlin A."/>
            <person name="Brown A."/>
            <person name="Chapman S.B."/>
            <person name="Chen Z."/>
            <person name="Dunbar C."/>
            <person name="Freedman E."/>
            <person name="Gearin G."/>
            <person name="Gellesch M."/>
            <person name="Goldberg J."/>
            <person name="Griggs A."/>
            <person name="Gujja S."/>
            <person name="Heiman D."/>
            <person name="Howarth C."/>
            <person name="Larson L."/>
            <person name="Lui A."/>
            <person name="MacDonald P.J.P."/>
            <person name="Mehta T."/>
            <person name="Montmayeur A."/>
            <person name="Murphy C."/>
            <person name="Neiman D."/>
            <person name="Pearson M."/>
            <person name="Priest M."/>
            <person name="Roberts A."/>
            <person name="Saif S."/>
            <person name="Shea T."/>
            <person name="Shenoy N."/>
            <person name="Sisk P."/>
            <person name="Stolte C."/>
            <person name="Sykes S."/>
            <person name="Yandava C."/>
            <person name="Wortman J."/>
            <person name="Nusbaum C."/>
            <person name="Birren B."/>
        </authorList>
    </citation>
    <scope>NUCLEOTIDE SEQUENCE</scope>
    <source>
        <strain evidence="2">R3-111a-1</strain>
    </source>
</reference>
<gene>
    <name evidence="3" type="primary">20349592</name>
    <name evidence="2" type="ORF">GGTG_09134</name>
</gene>
<organism evidence="2">
    <name type="scientific">Gaeumannomyces tritici (strain R3-111a-1)</name>
    <name type="common">Wheat and barley take-all root rot fungus</name>
    <name type="synonym">Gaeumannomyces graminis var. tritici</name>
    <dbReference type="NCBI Taxonomy" id="644352"/>
    <lineage>
        <taxon>Eukaryota</taxon>
        <taxon>Fungi</taxon>
        <taxon>Dikarya</taxon>
        <taxon>Ascomycota</taxon>
        <taxon>Pezizomycotina</taxon>
        <taxon>Sordariomycetes</taxon>
        <taxon>Sordariomycetidae</taxon>
        <taxon>Magnaporthales</taxon>
        <taxon>Magnaporthaceae</taxon>
        <taxon>Gaeumannomyces</taxon>
    </lineage>
</organism>
<name>J3P6J3_GAET3</name>
<feature type="compositionally biased region" description="Basic and acidic residues" evidence="1">
    <location>
        <begin position="106"/>
        <end position="116"/>
    </location>
</feature>
<evidence type="ECO:0000256" key="1">
    <source>
        <dbReference type="SAM" id="MobiDB-lite"/>
    </source>
</evidence>
<dbReference type="PANTHER" id="PTHR35179:SF2">
    <property type="entry name" value="START DOMAIN-CONTAINING PROTEIN"/>
    <property type="match status" value="1"/>
</dbReference>
<dbReference type="STRING" id="644352.J3P6J3"/>
<protein>
    <recommendedName>
        <fullName evidence="5">Geranylgeranyl pyrophosphate synthetase</fullName>
    </recommendedName>
</protein>
<evidence type="ECO:0000313" key="3">
    <source>
        <dbReference type="EnsemblFungi" id="EJT72268"/>
    </source>
</evidence>
<evidence type="ECO:0000313" key="4">
    <source>
        <dbReference type="Proteomes" id="UP000006039"/>
    </source>
</evidence>
<feature type="region of interest" description="Disordered" evidence="1">
    <location>
        <begin position="1"/>
        <end position="46"/>
    </location>
</feature>
<dbReference type="OrthoDB" id="420564at2759"/>
<dbReference type="EMBL" id="GL385399">
    <property type="protein sequence ID" value="EJT72268.1"/>
    <property type="molecule type" value="Genomic_DNA"/>
</dbReference>
<dbReference type="GeneID" id="20349592"/>
<reference evidence="3" key="4">
    <citation type="journal article" date="2015" name="G3 (Bethesda)">
        <title>Genome sequences of three phytopathogenic species of the Magnaporthaceae family of fungi.</title>
        <authorList>
            <person name="Okagaki L.H."/>
            <person name="Nunes C.C."/>
            <person name="Sailsbery J."/>
            <person name="Clay B."/>
            <person name="Brown D."/>
            <person name="John T."/>
            <person name="Oh Y."/>
            <person name="Young N."/>
            <person name="Fitzgerald M."/>
            <person name="Haas B.J."/>
            <person name="Zeng Q."/>
            <person name="Young S."/>
            <person name="Adiconis X."/>
            <person name="Fan L."/>
            <person name="Levin J.Z."/>
            <person name="Mitchell T.K."/>
            <person name="Okubara P.A."/>
            <person name="Farman M.L."/>
            <person name="Kohn L.M."/>
            <person name="Birren B."/>
            <person name="Ma L.-J."/>
            <person name="Dean R.A."/>
        </authorList>
    </citation>
    <scope>NUCLEOTIDE SEQUENCE</scope>
    <source>
        <strain evidence="3">R3-111a-1</strain>
    </source>
</reference>
<dbReference type="eggNOG" id="ENOG502QRQN">
    <property type="taxonomic scope" value="Eukaryota"/>
</dbReference>
<evidence type="ECO:0008006" key="5">
    <source>
        <dbReference type="Google" id="ProtNLM"/>
    </source>
</evidence>
<reference evidence="4" key="1">
    <citation type="submission" date="2010-07" db="EMBL/GenBank/DDBJ databases">
        <title>The genome sequence of Gaeumannomyces graminis var. tritici strain R3-111a-1.</title>
        <authorList>
            <consortium name="The Broad Institute Genome Sequencing Platform"/>
            <person name="Ma L.-J."/>
            <person name="Dead R."/>
            <person name="Young S."/>
            <person name="Zeng Q."/>
            <person name="Koehrsen M."/>
            <person name="Alvarado L."/>
            <person name="Berlin A."/>
            <person name="Chapman S.B."/>
            <person name="Chen Z."/>
            <person name="Freedman E."/>
            <person name="Gellesch M."/>
            <person name="Goldberg J."/>
            <person name="Griggs A."/>
            <person name="Gujja S."/>
            <person name="Heilman E.R."/>
            <person name="Heiman D."/>
            <person name="Hepburn T."/>
            <person name="Howarth C."/>
            <person name="Jen D."/>
            <person name="Larson L."/>
            <person name="Mehta T."/>
            <person name="Neiman D."/>
            <person name="Pearson M."/>
            <person name="Roberts A."/>
            <person name="Saif S."/>
            <person name="Shea T."/>
            <person name="Shenoy N."/>
            <person name="Sisk P."/>
            <person name="Stolte C."/>
            <person name="Sykes S."/>
            <person name="Walk T."/>
            <person name="White J."/>
            <person name="Yandava C."/>
            <person name="Haas B."/>
            <person name="Nusbaum C."/>
            <person name="Birren B."/>
        </authorList>
    </citation>
    <scope>NUCLEOTIDE SEQUENCE [LARGE SCALE GENOMIC DNA]</scope>
    <source>
        <strain evidence="4">R3-111a-1</strain>
    </source>
</reference>
<reference evidence="2" key="2">
    <citation type="submission" date="2010-07" db="EMBL/GenBank/DDBJ databases">
        <authorList>
            <consortium name="The Broad Institute Genome Sequencing Platform"/>
            <consortium name="Broad Institute Genome Sequencing Center for Infectious Disease"/>
            <person name="Ma L.-J."/>
            <person name="Dead R."/>
            <person name="Young S."/>
            <person name="Zeng Q."/>
            <person name="Koehrsen M."/>
            <person name="Alvarado L."/>
            <person name="Berlin A."/>
            <person name="Chapman S.B."/>
            <person name="Chen Z."/>
            <person name="Freedman E."/>
            <person name="Gellesch M."/>
            <person name="Goldberg J."/>
            <person name="Griggs A."/>
            <person name="Gujja S."/>
            <person name="Heilman E.R."/>
            <person name="Heiman D."/>
            <person name="Hepburn T."/>
            <person name="Howarth C."/>
            <person name="Jen D."/>
            <person name="Larson L."/>
            <person name="Mehta T."/>
            <person name="Neiman D."/>
            <person name="Pearson M."/>
            <person name="Roberts A."/>
            <person name="Saif S."/>
            <person name="Shea T."/>
            <person name="Shenoy N."/>
            <person name="Sisk P."/>
            <person name="Stolte C."/>
            <person name="Sykes S."/>
            <person name="Walk T."/>
            <person name="White J."/>
            <person name="Yandava C."/>
            <person name="Haas B."/>
            <person name="Nusbaum C."/>
            <person name="Birren B."/>
        </authorList>
    </citation>
    <scope>NUCLEOTIDE SEQUENCE</scope>
    <source>
        <strain evidence="2">R3-111a-1</strain>
    </source>
</reference>
<dbReference type="HOGENOM" id="CLU_030046_1_0_1"/>
<keyword evidence="4" id="KW-1185">Reference proteome</keyword>
<dbReference type="PANTHER" id="PTHR35179">
    <property type="entry name" value="PROTEIN CBG02620"/>
    <property type="match status" value="1"/>
</dbReference>
<feature type="region of interest" description="Disordered" evidence="1">
    <location>
        <begin position="90"/>
        <end position="138"/>
    </location>
</feature>
<dbReference type="RefSeq" id="XP_009225242.1">
    <property type="nucleotide sequence ID" value="XM_009226978.1"/>
</dbReference>
<proteinExistence type="predicted"/>
<dbReference type="AlphaFoldDB" id="J3P6J3"/>
<reference evidence="3" key="5">
    <citation type="submission" date="2018-04" db="UniProtKB">
        <authorList>
            <consortium name="EnsemblFungi"/>
        </authorList>
    </citation>
    <scope>IDENTIFICATION</scope>
    <source>
        <strain evidence="3">R3-111a-1</strain>
    </source>
</reference>
<dbReference type="Proteomes" id="UP000006039">
    <property type="component" value="Unassembled WGS sequence"/>
</dbReference>
<evidence type="ECO:0000313" key="2">
    <source>
        <dbReference type="EMBL" id="EJT72268.1"/>
    </source>
</evidence>
<sequence length="507" mass="56033">MYSSSQGGRGSRSSRDSDWSSFTSYRGRGGWRQPQVVEPTAPPPLGELIERLNASDLVSDMTPNSADKNNAKITNGVLVASFNWRNGKKPTIVVPGRPPRWTPLSEPREIPDDHGKMGSRKSLSTRKAFRDENSGRFPRHPIEPAIVAALEMDPSLPSGDNRPDMVACGSTLGSLLRFVSGNDKPFRMLVEAVGDTVFLVRRENSPTELIPNIHGFGHSFPEHYTTWDQDVKGSMSHQRVMRYRFGGLQLLVRFEGDGYMAQAGSSGNSQSVKKELSEKASPSSVDDLLASLEQTAVSQAETSTDAGLQVQRAGELTDQSLVFDLKTRSIKKVDMDILGEELPRLWIRQMSKFIVAYHARGVFNKIDIISVEDKVKKWEAENNDKLTKLAALIHRIRSLAVKRQKNGDGKFEVCYSGGALEFRKQLPGAGEVLSSKIRAAWEASHGTAYLDSPDDSEDEKKDYDDHYTHAGGWRGSLGLGSFGDDDEKGEDFTACTDECGYCGRCTY</sequence>
<accession>J3P6J3</accession>